<feature type="non-terminal residue" evidence="3">
    <location>
        <position position="908"/>
    </location>
</feature>
<dbReference type="Gene3D" id="1.10.10.10">
    <property type="entry name" value="Winged helix-like DNA-binding domain superfamily/Winged helix DNA-binding domain"/>
    <property type="match status" value="1"/>
</dbReference>
<protein>
    <recommendedName>
        <fullName evidence="2">DEP domain-containing protein</fullName>
    </recommendedName>
</protein>
<proteinExistence type="predicted"/>
<keyword evidence="4" id="KW-1185">Reference proteome</keyword>
<evidence type="ECO:0000259" key="2">
    <source>
        <dbReference type="PROSITE" id="PS50186"/>
    </source>
</evidence>
<dbReference type="EMBL" id="RQTK01000363">
    <property type="protein sequence ID" value="RUS80958.1"/>
    <property type="molecule type" value="Genomic_DNA"/>
</dbReference>
<accession>A0A433TH97</accession>
<dbReference type="Proteomes" id="UP000271974">
    <property type="component" value="Unassembled WGS sequence"/>
</dbReference>
<dbReference type="PROSITE" id="PS50186">
    <property type="entry name" value="DEP"/>
    <property type="match status" value="1"/>
</dbReference>
<dbReference type="OrthoDB" id="524326at2759"/>
<evidence type="ECO:0000313" key="4">
    <source>
        <dbReference type="Proteomes" id="UP000271974"/>
    </source>
</evidence>
<evidence type="ECO:0000256" key="1">
    <source>
        <dbReference type="SAM" id="MobiDB-lite"/>
    </source>
</evidence>
<dbReference type="SMART" id="SM00049">
    <property type="entry name" value="DEP"/>
    <property type="match status" value="1"/>
</dbReference>
<dbReference type="GO" id="GO:0035556">
    <property type="term" value="P:intracellular signal transduction"/>
    <property type="evidence" value="ECO:0007669"/>
    <property type="project" value="InterPro"/>
</dbReference>
<sequence>MADKEGAYVGPYRATKVWNDVIAAFRQYLPCGRHRRYMKTFDNCFSGSSAVEWLVQYLKTNDSFQSDISRGKAASLVNKLYHAGIFEEVQVTKNMRHKAEVQENRLYRFLPMSPSKIKISRLPLAPRNDSGLLHNLSNSKNKENNERISKKVEKSEEADKKIQSRLSRKISILKKEKVKRETDSEAVGGAENITYPPCHIITRILTTKEIKDTWKAVFTLRLKKVLGVSQLCDIVQDDLIDGYNVMHNCIYLNKSGVVTNIDASEQLPHWVMSAMKCLAHWPEPREPGLPDYPGFEKDVFRVIRDYFLALDEPLVPYALYDTFTTVFVMCGHHESQQHVSYKEEDSDEFPVPSSLWTSASLENIILNLTKKYCTLDSVSQYYGTHEDLTSLGVQEDREQFFASQEDLRFAGQLENHLNGYNRSVFPSTDGMDKLSNHTKSLGRFSTQESCPSLPGLVNDRDFLSKSTQSAGNFRRLRNRASFGRAYGSTPNLKVSKYETAFGPDNRTVTRVFYQNGFTTDVSHDDEDDDVFPSLQPDRISENKSADCMYVYDTEPNLGNSENKIPIMRSNSTLGFQSHRPSLHESANLNISPENLNDCNAIRKVPSSSGIMNLSYGQTITLPMSQEPCLHNSSQASIRSAPETPGSAHRGIGRFPQQKLNTPQPSHAVKSVVTSPALFYPTEEKMTMTPVQQGSQSCLLKEMYGPGYRPPTRSWARSQSQVHLPGAARASTSSLHRVVSGNIGQSKKDPVLLSDNQSYRPVLDASKERKFFRSSSSSFLERSFLPDDADDQQCGAQLTSSRDCLTSTPMLPSLSSTNFPLSGDSCPPSRIPSYLSTQKKNLNIARSGKFMNYPQTRLSEERARNSLQLAALMLPPSNRRKLHLLFKLMVKMTSNPNLCLDSTQTTRSL</sequence>
<dbReference type="SUPFAM" id="SSF48350">
    <property type="entry name" value="GTPase activation domain, GAP"/>
    <property type="match status" value="1"/>
</dbReference>
<dbReference type="AlphaFoldDB" id="A0A433TH97"/>
<gene>
    <name evidence="3" type="ORF">EGW08_011278</name>
</gene>
<dbReference type="STRING" id="188477.A0A433TH97"/>
<reference evidence="3 4" key="1">
    <citation type="submission" date="2019-01" db="EMBL/GenBank/DDBJ databases">
        <title>A draft genome assembly of the solar-powered sea slug Elysia chlorotica.</title>
        <authorList>
            <person name="Cai H."/>
            <person name="Li Q."/>
            <person name="Fang X."/>
            <person name="Li J."/>
            <person name="Curtis N.E."/>
            <person name="Altenburger A."/>
            <person name="Shibata T."/>
            <person name="Feng M."/>
            <person name="Maeda T."/>
            <person name="Schwartz J.A."/>
            <person name="Shigenobu S."/>
            <person name="Lundholm N."/>
            <person name="Nishiyama T."/>
            <person name="Yang H."/>
            <person name="Hasebe M."/>
            <person name="Li S."/>
            <person name="Pierce S.K."/>
            <person name="Wang J."/>
        </authorList>
    </citation>
    <scope>NUCLEOTIDE SEQUENCE [LARGE SCALE GENOMIC DNA]</scope>
    <source>
        <strain evidence="3">EC2010</strain>
        <tissue evidence="3">Whole organism of an adult</tissue>
    </source>
</reference>
<dbReference type="SUPFAM" id="SSF46785">
    <property type="entry name" value="Winged helix' DNA-binding domain"/>
    <property type="match status" value="1"/>
</dbReference>
<feature type="compositionally biased region" description="Basic and acidic residues" evidence="1">
    <location>
        <begin position="140"/>
        <end position="160"/>
    </location>
</feature>
<dbReference type="PANTHER" id="PTHR16206:SF4">
    <property type="entry name" value="PROTEIN LET-99"/>
    <property type="match status" value="1"/>
</dbReference>
<dbReference type="InterPro" id="IPR008936">
    <property type="entry name" value="Rho_GTPase_activation_prot"/>
</dbReference>
<dbReference type="Pfam" id="PF00610">
    <property type="entry name" value="DEP"/>
    <property type="match status" value="1"/>
</dbReference>
<feature type="region of interest" description="Disordered" evidence="1">
    <location>
        <begin position="130"/>
        <end position="160"/>
    </location>
</feature>
<comment type="caution">
    <text evidence="3">The sequence shown here is derived from an EMBL/GenBank/DDBJ whole genome shotgun (WGS) entry which is preliminary data.</text>
</comment>
<dbReference type="InterPro" id="IPR036390">
    <property type="entry name" value="WH_DNA-bd_sf"/>
</dbReference>
<feature type="domain" description="DEP" evidence="2">
    <location>
        <begin position="40"/>
        <end position="111"/>
    </location>
</feature>
<name>A0A433TH97_ELYCH</name>
<dbReference type="InterPro" id="IPR000591">
    <property type="entry name" value="DEP_dom"/>
</dbReference>
<evidence type="ECO:0000313" key="3">
    <source>
        <dbReference type="EMBL" id="RUS80958.1"/>
    </source>
</evidence>
<dbReference type="InterPro" id="IPR036388">
    <property type="entry name" value="WH-like_DNA-bd_sf"/>
</dbReference>
<organism evidence="3 4">
    <name type="scientific">Elysia chlorotica</name>
    <name type="common">Eastern emerald elysia</name>
    <name type="synonym">Sea slug</name>
    <dbReference type="NCBI Taxonomy" id="188477"/>
    <lineage>
        <taxon>Eukaryota</taxon>
        <taxon>Metazoa</taxon>
        <taxon>Spiralia</taxon>
        <taxon>Lophotrochozoa</taxon>
        <taxon>Mollusca</taxon>
        <taxon>Gastropoda</taxon>
        <taxon>Heterobranchia</taxon>
        <taxon>Euthyneura</taxon>
        <taxon>Panpulmonata</taxon>
        <taxon>Sacoglossa</taxon>
        <taxon>Placobranchoidea</taxon>
        <taxon>Plakobranchidae</taxon>
        <taxon>Elysia</taxon>
    </lineage>
</organism>
<dbReference type="PANTHER" id="PTHR16206">
    <property type="entry name" value="DEP DOMAIN-CONTAINING"/>
    <property type="match status" value="1"/>
</dbReference>